<evidence type="ECO:0000313" key="2">
    <source>
        <dbReference type="EMBL" id="TNN62326.1"/>
    </source>
</evidence>
<dbReference type="EMBL" id="SRLO01000296">
    <property type="protein sequence ID" value="TNN62326.1"/>
    <property type="molecule type" value="Genomic_DNA"/>
</dbReference>
<organism evidence="2 3">
    <name type="scientific">Liparis tanakae</name>
    <name type="common">Tanaka's snailfish</name>
    <dbReference type="NCBI Taxonomy" id="230148"/>
    <lineage>
        <taxon>Eukaryota</taxon>
        <taxon>Metazoa</taxon>
        <taxon>Chordata</taxon>
        <taxon>Craniata</taxon>
        <taxon>Vertebrata</taxon>
        <taxon>Euteleostomi</taxon>
        <taxon>Actinopterygii</taxon>
        <taxon>Neopterygii</taxon>
        <taxon>Teleostei</taxon>
        <taxon>Neoteleostei</taxon>
        <taxon>Acanthomorphata</taxon>
        <taxon>Eupercaria</taxon>
        <taxon>Perciformes</taxon>
        <taxon>Cottioidei</taxon>
        <taxon>Cottales</taxon>
        <taxon>Liparidae</taxon>
        <taxon>Liparis</taxon>
    </lineage>
</organism>
<proteinExistence type="predicted"/>
<dbReference type="Proteomes" id="UP000314294">
    <property type="component" value="Unassembled WGS sequence"/>
</dbReference>
<protein>
    <submittedName>
        <fullName evidence="2">Uncharacterized protein</fullName>
    </submittedName>
</protein>
<comment type="caution">
    <text evidence="2">The sequence shown here is derived from an EMBL/GenBank/DDBJ whole genome shotgun (WGS) entry which is preliminary data.</text>
</comment>
<reference evidence="2 3" key="1">
    <citation type="submission" date="2019-03" db="EMBL/GenBank/DDBJ databases">
        <title>First draft genome of Liparis tanakae, snailfish: a comprehensive survey of snailfish specific genes.</title>
        <authorList>
            <person name="Kim W."/>
            <person name="Song I."/>
            <person name="Jeong J.-H."/>
            <person name="Kim D."/>
            <person name="Kim S."/>
            <person name="Ryu S."/>
            <person name="Song J.Y."/>
            <person name="Lee S.K."/>
        </authorList>
    </citation>
    <scope>NUCLEOTIDE SEQUENCE [LARGE SCALE GENOMIC DNA]</scope>
    <source>
        <tissue evidence="2">Muscle</tissue>
    </source>
</reference>
<feature type="region of interest" description="Disordered" evidence="1">
    <location>
        <begin position="25"/>
        <end position="49"/>
    </location>
</feature>
<evidence type="ECO:0000256" key="1">
    <source>
        <dbReference type="SAM" id="MobiDB-lite"/>
    </source>
</evidence>
<dbReference type="AlphaFoldDB" id="A0A4Z2H976"/>
<accession>A0A4Z2H976</accession>
<name>A0A4Z2H976_9TELE</name>
<sequence length="178" mass="18885">MVTIGEVGIMELRMSARQSATSRLGAQARAGVTSTQASYPRATKGGADMSPAPLRLHTGQTRFLECPRTVVAGPVQWCVALVVGEQGPQDTHAATGGRQVDGGAAQDVSDTHTGPVLQEGLHALLLVMGEEPWCSSIETHSWWPLEQARLRGVRPSGLQTSTSSKDDKSTSKAPQCPW</sequence>
<feature type="region of interest" description="Disordered" evidence="1">
    <location>
        <begin position="154"/>
        <end position="178"/>
    </location>
</feature>
<evidence type="ECO:0000313" key="3">
    <source>
        <dbReference type="Proteomes" id="UP000314294"/>
    </source>
</evidence>
<feature type="region of interest" description="Disordered" evidence="1">
    <location>
        <begin position="89"/>
        <end position="113"/>
    </location>
</feature>
<gene>
    <name evidence="2" type="ORF">EYF80_027443</name>
</gene>
<keyword evidence="3" id="KW-1185">Reference proteome</keyword>